<evidence type="ECO:0000313" key="15">
    <source>
        <dbReference type="EMBL" id="RFD77905.1"/>
    </source>
</evidence>
<comment type="subcellular location">
    <subcellularLocation>
        <location evidence="1">Cell inner membrane</location>
        <topology evidence="1">Multi-pass membrane protein</topology>
    </subcellularLocation>
</comment>
<feature type="transmembrane region" description="Helical" evidence="12">
    <location>
        <begin position="75"/>
        <end position="101"/>
    </location>
</feature>
<feature type="transmembrane region" description="Helical" evidence="12">
    <location>
        <begin position="27"/>
        <end position="48"/>
    </location>
</feature>
<feature type="transmembrane region" description="Helical" evidence="12">
    <location>
        <begin position="145"/>
        <end position="165"/>
    </location>
</feature>
<proteinExistence type="inferred from homology"/>
<dbReference type="GO" id="GO:0005524">
    <property type="term" value="F:ATP binding"/>
    <property type="evidence" value="ECO:0007669"/>
    <property type="project" value="UniProtKB-KW"/>
</dbReference>
<evidence type="ECO:0000256" key="1">
    <source>
        <dbReference type="ARBA" id="ARBA00004429"/>
    </source>
</evidence>
<dbReference type="InterPro" id="IPR039421">
    <property type="entry name" value="Type_1_exporter"/>
</dbReference>
<evidence type="ECO:0000313" key="16">
    <source>
        <dbReference type="Proteomes" id="UP000258533"/>
    </source>
</evidence>
<dbReference type="InterPro" id="IPR003593">
    <property type="entry name" value="AAA+_ATPase"/>
</dbReference>
<dbReference type="Pfam" id="PF00664">
    <property type="entry name" value="ABC_membrane"/>
    <property type="match status" value="1"/>
</dbReference>
<gene>
    <name evidence="15" type="ORF">AXE73_04900</name>
</gene>
<evidence type="ECO:0000256" key="7">
    <source>
        <dbReference type="ARBA" id="ARBA00022840"/>
    </source>
</evidence>
<feature type="transmembrane region" description="Helical" evidence="12">
    <location>
        <begin position="171"/>
        <end position="194"/>
    </location>
</feature>
<evidence type="ECO:0000259" key="14">
    <source>
        <dbReference type="PROSITE" id="PS50929"/>
    </source>
</evidence>
<dbReference type="InterPro" id="IPR003439">
    <property type="entry name" value="ABC_transporter-like_ATP-bd"/>
</dbReference>
<dbReference type="PROSITE" id="PS50893">
    <property type="entry name" value="ABC_TRANSPORTER_2"/>
    <property type="match status" value="1"/>
</dbReference>
<feature type="domain" description="ABC transmembrane type-1" evidence="14">
    <location>
        <begin position="32"/>
        <end position="320"/>
    </location>
</feature>
<dbReference type="SMART" id="SM00382">
    <property type="entry name" value="AAA"/>
    <property type="match status" value="1"/>
</dbReference>
<organism evidence="15 16">
    <name type="scientific">Gardnerella vaginalis</name>
    <dbReference type="NCBI Taxonomy" id="2702"/>
    <lineage>
        <taxon>Bacteria</taxon>
        <taxon>Bacillati</taxon>
        <taxon>Actinomycetota</taxon>
        <taxon>Actinomycetes</taxon>
        <taxon>Bifidobacteriales</taxon>
        <taxon>Bifidobacteriaceae</taxon>
        <taxon>Gardnerella</taxon>
    </lineage>
</organism>
<evidence type="ECO:0000256" key="5">
    <source>
        <dbReference type="ARBA" id="ARBA00022692"/>
    </source>
</evidence>
<accession>A0A3E1IY50</accession>
<dbReference type="SUPFAM" id="SSF90123">
    <property type="entry name" value="ABC transporter transmembrane region"/>
    <property type="match status" value="1"/>
</dbReference>
<dbReference type="Pfam" id="PF00005">
    <property type="entry name" value="ABC_tran"/>
    <property type="match status" value="1"/>
</dbReference>
<reference evidence="15 16" key="1">
    <citation type="submission" date="2016-02" db="EMBL/GenBank/DDBJ databases">
        <title>Gardnerella vaginalis Subgroups Defined by cpn60 Sequencing and Sialidase Activity in Isolates from Canada, Belgium and Kenya.</title>
        <authorList>
            <person name="Schellenberg J."/>
            <person name="Paramel Jayaprakash T."/>
            <person name="Withana Gamage N."/>
            <person name="Patterson M.H."/>
            <person name="Vaneechoutte M."/>
            <person name="Hill J.E."/>
        </authorList>
    </citation>
    <scope>NUCLEOTIDE SEQUENCE [LARGE SCALE GENOMIC DNA]</scope>
    <source>
        <strain evidence="15 16">N144</strain>
    </source>
</reference>
<evidence type="ECO:0000256" key="4">
    <source>
        <dbReference type="ARBA" id="ARBA00022519"/>
    </source>
</evidence>
<dbReference type="GO" id="GO:0016887">
    <property type="term" value="F:ATP hydrolysis activity"/>
    <property type="evidence" value="ECO:0007669"/>
    <property type="project" value="InterPro"/>
</dbReference>
<dbReference type="RefSeq" id="WP_116689721.1">
    <property type="nucleotide sequence ID" value="NZ_LRTT01000001.1"/>
</dbReference>
<keyword evidence="4" id="KW-0997">Cell inner membrane</keyword>
<feature type="region of interest" description="Disordered" evidence="11">
    <location>
        <begin position="627"/>
        <end position="647"/>
    </location>
</feature>
<dbReference type="PANTHER" id="PTHR43394">
    <property type="entry name" value="ATP-DEPENDENT PERMEASE MDL1, MITOCHONDRIAL"/>
    <property type="match status" value="1"/>
</dbReference>
<feature type="transmembrane region" description="Helical" evidence="12">
    <location>
        <begin position="250"/>
        <end position="274"/>
    </location>
</feature>
<evidence type="ECO:0000256" key="11">
    <source>
        <dbReference type="SAM" id="MobiDB-lite"/>
    </source>
</evidence>
<comment type="similarity">
    <text evidence="10">Belongs to the ABC transporter superfamily. Siderophore-Fe(3+) uptake transporter (SIUT) (TC 3.A.1.21) family.</text>
</comment>
<dbReference type="InterPro" id="IPR017871">
    <property type="entry name" value="ABC_transporter-like_CS"/>
</dbReference>
<evidence type="ECO:0000256" key="8">
    <source>
        <dbReference type="ARBA" id="ARBA00022989"/>
    </source>
</evidence>
<evidence type="ECO:0000256" key="12">
    <source>
        <dbReference type="SAM" id="Phobius"/>
    </source>
</evidence>
<dbReference type="InterPro" id="IPR027417">
    <property type="entry name" value="P-loop_NTPase"/>
</dbReference>
<dbReference type="GO" id="GO:0015421">
    <property type="term" value="F:ABC-type oligopeptide transporter activity"/>
    <property type="evidence" value="ECO:0007669"/>
    <property type="project" value="TreeGrafter"/>
</dbReference>
<protein>
    <submittedName>
        <fullName evidence="15">ABC transporter</fullName>
    </submittedName>
</protein>
<dbReference type="PROSITE" id="PS00211">
    <property type="entry name" value="ABC_TRANSPORTER_1"/>
    <property type="match status" value="1"/>
</dbReference>
<dbReference type="EMBL" id="LRTT01000001">
    <property type="protein sequence ID" value="RFD77905.1"/>
    <property type="molecule type" value="Genomic_DNA"/>
</dbReference>
<evidence type="ECO:0000256" key="2">
    <source>
        <dbReference type="ARBA" id="ARBA00022448"/>
    </source>
</evidence>
<keyword evidence="9 12" id="KW-0472">Membrane</keyword>
<sequence>MKAKSQQKPKNYAPHAFRTIMPLLKRYRILGVITSVAIFVEASMQIAIPTVMSSLIDFGIAAKSQNAVKYYGLQLLAFAAISMIFGVISGVCCAHSSAGFGKNLRCKMFSRLQSLSFCDLDRFSTGTVVTRLTSDVSNIQFAYQMVIRAGVRSLVIIVAAWWFTFCISPSISWVFLSLIPIVGVICGIGAKIVAPTFARIYGTIDIMNSMVSENLRNIRIVKSYVREDYENHRFRRISHKIYSYFLKAEYVLNCSIPLFNLCFYACLLLIAWMASKQIVASGNNPAFGLTTGNLAALVVYALQILFALANLVVIFVMTVTARTSMHRVANVLQSHNSEYVHKNPITELADASICFNNVDFAYDSANDSEHDFARVNGDSSSAAGDLSKGNQEIKDSQEILHNINLNIPSGSTVGIVGATGSGKSSIINLIARIYDVTKGTVFVGGSDVRFYDSKSLRNQIGIVLQKNILFSGTIAQNLRWGNEDASDSDLREACKIACAQEFINDLPHAYNTNLEQGGKNLSGGQKQRLCIARALLKRPKILILDDSMSAVDVKTDAKIRENLRHFMPDSTQIIVAQRVSSCMHADLIVVLKDGRVVAKGKHSELMESCEIYRKMAISQGVKMIESKNSEGSEGVKGSEGGRINNEK</sequence>
<evidence type="ECO:0000256" key="9">
    <source>
        <dbReference type="ARBA" id="ARBA00023136"/>
    </source>
</evidence>
<dbReference type="Proteomes" id="UP000258533">
    <property type="component" value="Unassembled WGS sequence"/>
</dbReference>
<dbReference type="Gene3D" id="1.20.1560.10">
    <property type="entry name" value="ABC transporter type 1, transmembrane domain"/>
    <property type="match status" value="1"/>
</dbReference>
<keyword evidence="2" id="KW-0813">Transport</keyword>
<feature type="domain" description="ABC transporter" evidence="13">
    <location>
        <begin position="381"/>
        <end position="618"/>
    </location>
</feature>
<dbReference type="SUPFAM" id="SSF52540">
    <property type="entry name" value="P-loop containing nucleoside triphosphate hydrolases"/>
    <property type="match status" value="1"/>
</dbReference>
<evidence type="ECO:0000256" key="3">
    <source>
        <dbReference type="ARBA" id="ARBA00022475"/>
    </source>
</evidence>
<dbReference type="CDD" id="cd18548">
    <property type="entry name" value="ABC_6TM_Tm287_like"/>
    <property type="match status" value="1"/>
</dbReference>
<keyword evidence="5 12" id="KW-0812">Transmembrane</keyword>
<dbReference type="InterPro" id="IPR036640">
    <property type="entry name" value="ABC1_TM_sf"/>
</dbReference>
<feature type="transmembrane region" description="Helical" evidence="12">
    <location>
        <begin position="294"/>
        <end position="317"/>
    </location>
</feature>
<dbReference type="FunFam" id="3.40.50.300:FF:000221">
    <property type="entry name" value="Multidrug ABC transporter ATP-binding protein"/>
    <property type="match status" value="1"/>
</dbReference>
<evidence type="ECO:0000259" key="13">
    <source>
        <dbReference type="PROSITE" id="PS50893"/>
    </source>
</evidence>
<name>A0A3E1IY50_GARVA</name>
<dbReference type="InterPro" id="IPR011527">
    <property type="entry name" value="ABC1_TM_dom"/>
</dbReference>
<dbReference type="PROSITE" id="PS50929">
    <property type="entry name" value="ABC_TM1F"/>
    <property type="match status" value="1"/>
</dbReference>
<comment type="caution">
    <text evidence="15">The sequence shown here is derived from an EMBL/GenBank/DDBJ whole genome shotgun (WGS) entry which is preliminary data.</text>
</comment>
<keyword evidence="7" id="KW-0067">ATP-binding</keyword>
<dbReference type="Gene3D" id="3.40.50.300">
    <property type="entry name" value="P-loop containing nucleotide triphosphate hydrolases"/>
    <property type="match status" value="1"/>
</dbReference>
<evidence type="ECO:0000256" key="10">
    <source>
        <dbReference type="ARBA" id="ARBA00023455"/>
    </source>
</evidence>
<keyword evidence="3" id="KW-1003">Cell membrane</keyword>
<dbReference type="AlphaFoldDB" id="A0A3E1IY50"/>
<dbReference type="GO" id="GO:0005886">
    <property type="term" value="C:plasma membrane"/>
    <property type="evidence" value="ECO:0007669"/>
    <property type="project" value="UniProtKB-SubCell"/>
</dbReference>
<dbReference type="PANTHER" id="PTHR43394:SF1">
    <property type="entry name" value="ATP-BINDING CASSETTE SUB-FAMILY B MEMBER 10, MITOCHONDRIAL"/>
    <property type="match status" value="1"/>
</dbReference>
<keyword evidence="6" id="KW-0547">Nucleotide-binding</keyword>
<keyword evidence="8 12" id="KW-1133">Transmembrane helix</keyword>
<evidence type="ECO:0000256" key="6">
    <source>
        <dbReference type="ARBA" id="ARBA00022741"/>
    </source>
</evidence>